<evidence type="ECO:0000259" key="4">
    <source>
        <dbReference type="Pfam" id="PF16113"/>
    </source>
</evidence>
<feature type="domain" description="Enoyl-CoA hydratase/isomerase" evidence="4">
    <location>
        <begin position="14"/>
        <end position="331"/>
    </location>
</feature>
<dbReference type="Proteomes" id="UP000238392">
    <property type="component" value="Unassembled WGS sequence"/>
</dbReference>
<protein>
    <recommendedName>
        <fullName evidence="2">3-hydroxyisobutyryl-CoA hydrolase</fullName>
        <ecNumber evidence="2">3.1.2.4</ecNumber>
    </recommendedName>
</protein>
<evidence type="ECO:0000256" key="3">
    <source>
        <dbReference type="ARBA" id="ARBA00022801"/>
    </source>
</evidence>
<dbReference type="GO" id="GO:0003860">
    <property type="term" value="F:3-hydroxyisobutyryl-CoA hydrolase activity"/>
    <property type="evidence" value="ECO:0007669"/>
    <property type="project" value="UniProtKB-EC"/>
</dbReference>
<dbReference type="PANTHER" id="PTHR43176:SF3">
    <property type="entry name" value="3-HYDROXYISOBUTYRYL-COA HYDROLASE, MITOCHONDRIAL"/>
    <property type="match status" value="1"/>
</dbReference>
<accession>A0A2T0X5A4</accession>
<dbReference type="EC" id="3.1.2.4" evidence="2"/>
<organism evidence="5 6">
    <name type="scientific">Donghicola tyrosinivorans</name>
    <dbReference type="NCBI Taxonomy" id="1652492"/>
    <lineage>
        <taxon>Bacteria</taxon>
        <taxon>Pseudomonadati</taxon>
        <taxon>Pseudomonadota</taxon>
        <taxon>Alphaproteobacteria</taxon>
        <taxon>Rhodobacterales</taxon>
        <taxon>Roseobacteraceae</taxon>
        <taxon>Donghicola</taxon>
    </lineage>
</organism>
<dbReference type="InterPro" id="IPR045004">
    <property type="entry name" value="ECH_dom"/>
</dbReference>
<evidence type="ECO:0000313" key="5">
    <source>
        <dbReference type="EMBL" id="PRY94119.1"/>
    </source>
</evidence>
<keyword evidence="6" id="KW-1185">Reference proteome</keyword>
<sequence>MTEDVHIRIEGRAGRITLTRPKALNALSHEMAQVIAQALKDWQDDPTVALVMIDSEGERAFCAGGDIAELYRQGTEGIFGPARQFWSDEYRMNAHFAEYPKPVVSFLHGFVMGGGVGLGCHGSHRIVGDSSRIAMPECGIGLIPDVGGTYLLSKAPGQLGAYFGLTGARMTAPDAVAAGFADAYIPEDRWDALKTLLSQTGDITAIDSHIAPLPDSPVAPLQDQIDQHFSAADVPAILDGLAAATSDFAQDTLKTLGHHAPMAMCATLALIRMAPKDIREALTNEYRYTYRAPEEGDFLEGIRAQIIEKDRNPKWHHASAAEVPPEQLQAMLSPLGDNDLTFSS</sequence>
<dbReference type="Pfam" id="PF16113">
    <property type="entry name" value="ECH_2"/>
    <property type="match status" value="1"/>
</dbReference>
<dbReference type="OrthoDB" id="9790967at2"/>
<dbReference type="Gene3D" id="3.90.226.10">
    <property type="entry name" value="2-enoyl-CoA Hydratase, Chain A, domain 1"/>
    <property type="match status" value="1"/>
</dbReference>
<dbReference type="CDD" id="cd06558">
    <property type="entry name" value="crotonase-like"/>
    <property type="match status" value="1"/>
</dbReference>
<dbReference type="NCBIfam" id="NF004127">
    <property type="entry name" value="PRK05617.1"/>
    <property type="match status" value="1"/>
</dbReference>
<dbReference type="RefSeq" id="WP_106262391.1">
    <property type="nucleotide sequence ID" value="NZ_PVTQ01000001.1"/>
</dbReference>
<evidence type="ECO:0000256" key="2">
    <source>
        <dbReference type="ARBA" id="ARBA00011915"/>
    </source>
</evidence>
<reference evidence="5 6" key="1">
    <citation type="submission" date="2018-03" db="EMBL/GenBank/DDBJ databases">
        <title>Genomic Encyclopedia of Archaeal and Bacterial Type Strains, Phase II (KMG-II): from individual species to whole genera.</title>
        <authorList>
            <person name="Goeker M."/>
        </authorList>
    </citation>
    <scope>NUCLEOTIDE SEQUENCE [LARGE SCALE GENOMIC DNA]</scope>
    <source>
        <strain evidence="5 6">DSM 100212</strain>
    </source>
</reference>
<evidence type="ECO:0000256" key="1">
    <source>
        <dbReference type="ARBA" id="ARBA00001709"/>
    </source>
</evidence>
<dbReference type="GO" id="GO:0006574">
    <property type="term" value="P:L-valine catabolic process"/>
    <property type="evidence" value="ECO:0007669"/>
    <property type="project" value="TreeGrafter"/>
</dbReference>
<comment type="catalytic activity">
    <reaction evidence="1">
        <text>3-hydroxy-2-methylpropanoyl-CoA + H2O = 3-hydroxy-2-methylpropanoate + CoA + H(+)</text>
        <dbReference type="Rhea" id="RHEA:20888"/>
        <dbReference type="ChEBI" id="CHEBI:11805"/>
        <dbReference type="ChEBI" id="CHEBI:15377"/>
        <dbReference type="ChEBI" id="CHEBI:15378"/>
        <dbReference type="ChEBI" id="CHEBI:57287"/>
        <dbReference type="ChEBI" id="CHEBI:57340"/>
        <dbReference type="EC" id="3.1.2.4"/>
    </reaction>
</comment>
<keyword evidence="3" id="KW-0378">Hydrolase</keyword>
<proteinExistence type="predicted"/>
<name>A0A2T0X5A4_9RHOB</name>
<dbReference type="PANTHER" id="PTHR43176">
    <property type="entry name" value="3-HYDROXYISOBUTYRYL-COA HYDROLASE-RELATED"/>
    <property type="match status" value="1"/>
</dbReference>
<dbReference type="AlphaFoldDB" id="A0A2T0X5A4"/>
<gene>
    <name evidence="5" type="ORF">CLV74_101254</name>
</gene>
<dbReference type="SUPFAM" id="SSF52096">
    <property type="entry name" value="ClpP/crotonase"/>
    <property type="match status" value="1"/>
</dbReference>
<dbReference type="InterPro" id="IPR032259">
    <property type="entry name" value="HIBYL-CoA-H"/>
</dbReference>
<dbReference type="EMBL" id="PVTQ01000001">
    <property type="protein sequence ID" value="PRY94119.1"/>
    <property type="molecule type" value="Genomic_DNA"/>
</dbReference>
<dbReference type="GO" id="GO:0005829">
    <property type="term" value="C:cytosol"/>
    <property type="evidence" value="ECO:0007669"/>
    <property type="project" value="TreeGrafter"/>
</dbReference>
<dbReference type="InterPro" id="IPR029045">
    <property type="entry name" value="ClpP/crotonase-like_dom_sf"/>
</dbReference>
<comment type="caution">
    <text evidence="5">The sequence shown here is derived from an EMBL/GenBank/DDBJ whole genome shotgun (WGS) entry which is preliminary data.</text>
</comment>
<evidence type="ECO:0000313" key="6">
    <source>
        <dbReference type="Proteomes" id="UP000238392"/>
    </source>
</evidence>